<evidence type="ECO:0000259" key="7">
    <source>
        <dbReference type="PROSITE" id="PS50850"/>
    </source>
</evidence>
<comment type="subcellular location">
    <subcellularLocation>
        <location evidence="1">Membrane</location>
        <topology evidence="1">Multi-pass membrane protein</topology>
    </subcellularLocation>
</comment>
<evidence type="ECO:0000256" key="5">
    <source>
        <dbReference type="SAM" id="Phobius"/>
    </source>
</evidence>
<evidence type="ECO:0000256" key="2">
    <source>
        <dbReference type="ARBA" id="ARBA00022692"/>
    </source>
</evidence>
<feature type="non-terminal residue" evidence="8">
    <location>
        <position position="1"/>
    </location>
</feature>
<dbReference type="GO" id="GO:0016020">
    <property type="term" value="C:membrane"/>
    <property type="evidence" value="ECO:0007669"/>
    <property type="project" value="UniProtKB-SubCell"/>
</dbReference>
<keyword evidence="4 5" id="KW-0472">Membrane</keyword>
<evidence type="ECO:0000256" key="4">
    <source>
        <dbReference type="ARBA" id="ARBA00023136"/>
    </source>
</evidence>
<keyword evidence="3 5" id="KW-1133">Transmembrane helix</keyword>
<feature type="non-terminal residue" evidence="8">
    <location>
        <position position="203"/>
    </location>
</feature>
<accession>A0AAN4Z1S6</accession>
<gene>
    <name evidence="8" type="ORF">PMAYCL1PPCAC_00012</name>
</gene>
<dbReference type="SUPFAM" id="SSF103473">
    <property type="entry name" value="MFS general substrate transporter"/>
    <property type="match status" value="1"/>
</dbReference>
<keyword evidence="2 5" id="KW-0812">Transmembrane</keyword>
<name>A0AAN4Z1S6_9BILA</name>
<dbReference type="PANTHER" id="PTHR23503">
    <property type="entry name" value="SOLUTE CARRIER FAMILY 2"/>
    <property type="match status" value="1"/>
</dbReference>
<evidence type="ECO:0000256" key="6">
    <source>
        <dbReference type="SAM" id="SignalP"/>
    </source>
</evidence>
<dbReference type="Pfam" id="PF00083">
    <property type="entry name" value="Sugar_tr"/>
    <property type="match status" value="1"/>
</dbReference>
<dbReference type="InterPro" id="IPR045263">
    <property type="entry name" value="GLUT"/>
</dbReference>
<dbReference type="GO" id="GO:0015149">
    <property type="term" value="F:hexose transmembrane transporter activity"/>
    <property type="evidence" value="ECO:0007669"/>
    <property type="project" value="TreeGrafter"/>
</dbReference>
<feature type="signal peptide" evidence="6">
    <location>
        <begin position="1"/>
        <end position="19"/>
    </location>
</feature>
<reference evidence="9" key="1">
    <citation type="submission" date="2022-10" db="EMBL/GenBank/DDBJ databases">
        <title>Genome assembly of Pristionchus species.</title>
        <authorList>
            <person name="Yoshida K."/>
            <person name="Sommer R.J."/>
        </authorList>
    </citation>
    <scope>NUCLEOTIDE SEQUENCE [LARGE SCALE GENOMIC DNA]</scope>
    <source>
        <strain evidence="9">RS5460</strain>
    </source>
</reference>
<comment type="caution">
    <text evidence="8">The sequence shown here is derived from an EMBL/GenBank/DDBJ whole genome shotgun (WGS) entry which is preliminary data.</text>
</comment>
<sequence length="203" mass="22349">PSSPLRLWVFALVLSLSAGFHFGYNLVISNPSQGAFVKFLNNSFAPMSNEALSSYWSLIVSLLYFGGIFGSFYIRIAADRLGRKNAIYLTTVGQTFACLLSILAFFVRSAHMYAFSRFLIGFFQSMAVGIAPMFLSESSPPHIRGRISLSTGLSVQLSVVIGSIMAMPQVIGDSWYLLYVIELLVLIIPLLLIPIFPDSPSFL</sequence>
<protein>
    <recommendedName>
        <fullName evidence="7">Major facilitator superfamily (MFS) profile domain-containing protein</fullName>
    </recommendedName>
</protein>
<organism evidence="8 9">
    <name type="scientific">Pristionchus mayeri</name>
    <dbReference type="NCBI Taxonomy" id="1317129"/>
    <lineage>
        <taxon>Eukaryota</taxon>
        <taxon>Metazoa</taxon>
        <taxon>Ecdysozoa</taxon>
        <taxon>Nematoda</taxon>
        <taxon>Chromadorea</taxon>
        <taxon>Rhabditida</taxon>
        <taxon>Rhabditina</taxon>
        <taxon>Diplogasteromorpha</taxon>
        <taxon>Diplogasteroidea</taxon>
        <taxon>Neodiplogasteridae</taxon>
        <taxon>Pristionchus</taxon>
    </lineage>
</organism>
<feature type="transmembrane region" description="Helical" evidence="5">
    <location>
        <begin position="113"/>
        <end position="135"/>
    </location>
</feature>
<dbReference type="PANTHER" id="PTHR23503:SF96">
    <property type="entry name" value="MAJOR FACILITATOR SUPERFAMILY (MFS) PROFILE DOMAIN-CONTAINING PROTEIN"/>
    <property type="match status" value="1"/>
</dbReference>
<evidence type="ECO:0000256" key="3">
    <source>
        <dbReference type="ARBA" id="ARBA00022989"/>
    </source>
</evidence>
<dbReference type="Proteomes" id="UP001328107">
    <property type="component" value="Unassembled WGS sequence"/>
</dbReference>
<keyword evidence="9" id="KW-1185">Reference proteome</keyword>
<keyword evidence="6" id="KW-0732">Signal</keyword>
<dbReference type="InterPro" id="IPR036259">
    <property type="entry name" value="MFS_trans_sf"/>
</dbReference>
<dbReference type="EMBL" id="BTRK01000001">
    <property type="protein sequence ID" value="GMR29817.1"/>
    <property type="molecule type" value="Genomic_DNA"/>
</dbReference>
<feature type="transmembrane region" description="Helical" evidence="5">
    <location>
        <begin position="54"/>
        <end position="74"/>
    </location>
</feature>
<proteinExistence type="predicted"/>
<feature type="transmembrane region" description="Helical" evidence="5">
    <location>
        <begin position="176"/>
        <end position="196"/>
    </location>
</feature>
<dbReference type="PROSITE" id="PS50850">
    <property type="entry name" value="MFS"/>
    <property type="match status" value="1"/>
</dbReference>
<dbReference type="InterPro" id="IPR020846">
    <property type="entry name" value="MFS_dom"/>
</dbReference>
<feature type="chain" id="PRO_5042865384" description="Major facilitator superfamily (MFS) profile domain-containing protein" evidence="6">
    <location>
        <begin position="20"/>
        <end position="203"/>
    </location>
</feature>
<dbReference type="AlphaFoldDB" id="A0AAN4Z1S6"/>
<dbReference type="InterPro" id="IPR005828">
    <property type="entry name" value="MFS_sugar_transport-like"/>
</dbReference>
<evidence type="ECO:0000256" key="1">
    <source>
        <dbReference type="ARBA" id="ARBA00004141"/>
    </source>
</evidence>
<feature type="transmembrane region" description="Helical" evidence="5">
    <location>
        <begin position="86"/>
        <end position="107"/>
    </location>
</feature>
<evidence type="ECO:0000313" key="9">
    <source>
        <dbReference type="Proteomes" id="UP001328107"/>
    </source>
</evidence>
<feature type="domain" description="Major facilitator superfamily (MFS) profile" evidence="7">
    <location>
        <begin position="11"/>
        <end position="203"/>
    </location>
</feature>
<dbReference type="Gene3D" id="1.20.1250.20">
    <property type="entry name" value="MFS general substrate transporter like domains"/>
    <property type="match status" value="1"/>
</dbReference>
<evidence type="ECO:0000313" key="8">
    <source>
        <dbReference type="EMBL" id="GMR29817.1"/>
    </source>
</evidence>